<evidence type="ECO:0000256" key="3">
    <source>
        <dbReference type="PROSITE-ProRule" id="PRU00221"/>
    </source>
</evidence>
<comment type="caution">
    <text evidence="5">The sequence shown here is derived from an EMBL/GenBank/DDBJ whole genome shotgun (WGS) entry which is preliminary data.</text>
</comment>
<gene>
    <name evidence="5" type="ORF">CYY_008656</name>
</gene>
<evidence type="ECO:0000313" key="5">
    <source>
        <dbReference type="EMBL" id="KAF2070025.1"/>
    </source>
</evidence>
<dbReference type="AlphaFoldDB" id="A0A8J4PN27"/>
<protein>
    <recommendedName>
        <fullName evidence="7">WD40 repeat-containing protein</fullName>
    </recommendedName>
</protein>
<feature type="repeat" description="WD" evidence="3">
    <location>
        <begin position="64"/>
        <end position="105"/>
    </location>
</feature>
<dbReference type="Gene3D" id="2.130.10.10">
    <property type="entry name" value="YVTN repeat-like/Quinoprotein amine dehydrogenase"/>
    <property type="match status" value="2"/>
</dbReference>
<evidence type="ECO:0000313" key="6">
    <source>
        <dbReference type="Proteomes" id="UP000695562"/>
    </source>
</evidence>
<dbReference type="Proteomes" id="UP000695562">
    <property type="component" value="Unassembled WGS sequence"/>
</dbReference>
<keyword evidence="2" id="KW-0677">Repeat</keyword>
<evidence type="ECO:0008006" key="7">
    <source>
        <dbReference type="Google" id="ProtNLM"/>
    </source>
</evidence>
<keyword evidence="1 3" id="KW-0853">WD repeat</keyword>
<reference evidence="5" key="1">
    <citation type="submission" date="2020-01" db="EMBL/GenBank/DDBJ databases">
        <title>Development of genomics and gene disruption for Polysphondylium violaceum indicates a role for the polyketide synthase stlB in stalk morphogenesis.</title>
        <authorList>
            <person name="Narita B."/>
            <person name="Kawabe Y."/>
            <person name="Kin K."/>
            <person name="Saito T."/>
            <person name="Gibbs R."/>
            <person name="Kuspa A."/>
            <person name="Muzny D."/>
            <person name="Queller D."/>
            <person name="Richards S."/>
            <person name="Strassman J."/>
            <person name="Sucgang R."/>
            <person name="Worley K."/>
            <person name="Schaap P."/>
        </authorList>
    </citation>
    <scope>NUCLEOTIDE SEQUENCE</scope>
    <source>
        <strain evidence="5">QSvi11</strain>
    </source>
</reference>
<proteinExistence type="predicted"/>
<accession>A0A8J4PN27</accession>
<evidence type="ECO:0000256" key="1">
    <source>
        <dbReference type="ARBA" id="ARBA00022574"/>
    </source>
</evidence>
<keyword evidence="6" id="KW-1185">Reference proteome</keyword>
<name>A0A8J4PN27_9MYCE</name>
<dbReference type="SUPFAM" id="SSF50978">
    <property type="entry name" value="WD40 repeat-like"/>
    <property type="match status" value="1"/>
</dbReference>
<dbReference type="Pfam" id="PF00400">
    <property type="entry name" value="WD40"/>
    <property type="match status" value="3"/>
</dbReference>
<organism evidence="5 6">
    <name type="scientific">Polysphondylium violaceum</name>
    <dbReference type="NCBI Taxonomy" id="133409"/>
    <lineage>
        <taxon>Eukaryota</taxon>
        <taxon>Amoebozoa</taxon>
        <taxon>Evosea</taxon>
        <taxon>Eumycetozoa</taxon>
        <taxon>Dictyostelia</taxon>
        <taxon>Dictyosteliales</taxon>
        <taxon>Dictyosteliaceae</taxon>
        <taxon>Polysphondylium</taxon>
    </lineage>
</organism>
<dbReference type="PANTHER" id="PTHR22889">
    <property type="entry name" value="WD REPEAT-CONTAINING PROTEIN 89"/>
    <property type="match status" value="1"/>
</dbReference>
<evidence type="ECO:0000256" key="4">
    <source>
        <dbReference type="SAM" id="MobiDB-lite"/>
    </source>
</evidence>
<dbReference type="InterPro" id="IPR039328">
    <property type="entry name" value="WDR89"/>
</dbReference>
<dbReference type="PANTHER" id="PTHR22889:SF0">
    <property type="entry name" value="WD REPEAT-CONTAINING PROTEIN 89"/>
    <property type="match status" value="1"/>
</dbReference>
<dbReference type="InterPro" id="IPR015943">
    <property type="entry name" value="WD40/YVTN_repeat-like_dom_sf"/>
</dbReference>
<feature type="repeat" description="WD" evidence="3">
    <location>
        <begin position="295"/>
        <end position="326"/>
    </location>
</feature>
<feature type="compositionally biased region" description="Low complexity" evidence="4">
    <location>
        <begin position="332"/>
        <end position="342"/>
    </location>
</feature>
<dbReference type="OrthoDB" id="25131at2759"/>
<dbReference type="SMART" id="SM00320">
    <property type="entry name" value="WD40"/>
    <property type="match status" value="5"/>
</dbReference>
<sequence length="356" mass="40488">MELNKYFDIKIKSSIIHTVEFNQQDADTCYVMDFDVNAKYIVAAGSNNLIKVYDRTNHSIVSILKGHTDTIQQVRFFEDTDTVLSCSSDRSFRIWNIKDQSFKSLNQKGEVFSFDVSKHNNTTLVVMAVGSGIAIWDLSSNKLVKSYESSHTEDVTRVKFHPLDKSKVVSCSVDGLICVHDLNAVEEDDEILYVLNAEDSIGNFGFFGNDAKYIYTLSHTERLTTWDLSTGAKLKHYGDLRTILTEKYQHDVNYFVSCDFEPSTQSLILYAGDYNGGFFIYTVTADDVVELSKPQSQHTDIIRNVYWDRNNNEIITSSEDSKICIWINNSVTKESTSPSTSSKMKDDKPRKSPYSK</sequence>
<dbReference type="InterPro" id="IPR001680">
    <property type="entry name" value="WD40_rpt"/>
</dbReference>
<dbReference type="PROSITE" id="PS50082">
    <property type="entry name" value="WD_REPEATS_2"/>
    <property type="match status" value="2"/>
</dbReference>
<dbReference type="PROSITE" id="PS50294">
    <property type="entry name" value="WD_REPEATS_REGION"/>
    <property type="match status" value="2"/>
</dbReference>
<dbReference type="EMBL" id="AJWJ01000555">
    <property type="protein sequence ID" value="KAF2070025.1"/>
    <property type="molecule type" value="Genomic_DNA"/>
</dbReference>
<feature type="region of interest" description="Disordered" evidence="4">
    <location>
        <begin position="332"/>
        <end position="356"/>
    </location>
</feature>
<dbReference type="InterPro" id="IPR036322">
    <property type="entry name" value="WD40_repeat_dom_sf"/>
</dbReference>
<evidence type="ECO:0000256" key="2">
    <source>
        <dbReference type="ARBA" id="ARBA00022737"/>
    </source>
</evidence>